<reference evidence="7" key="1">
    <citation type="submission" date="2021-09" db="EMBL/GenBank/DDBJ databases">
        <title>Genome analysis of Fictibacillus sp. KIGAM418 isolated from marine sediment.</title>
        <authorList>
            <person name="Seo M.-J."/>
            <person name="Cho E.-S."/>
            <person name="Hwang C.Y."/>
        </authorList>
    </citation>
    <scope>NUCLEOTIDE SEQUENCE</scope>
    <source>
        <strain evidence="7">KIGAM418</strain>
    </source>
</reference>
<feature type="transmembrane region" description="Helical" evidence="6">
    <location>
        <begin position="47"/>
        <end position="68"/>
    </location>
</feature>
<keyword evidence="3 6" id="KW-0812">Transmembrane</keyword>
<keyword evidence="4 6" id="KW-1133">Transmembrane helix</keyword>
<evidence type="ECO:0000256" key="4">
    <source>
        <dbReference type="ARBA" id="ARBA00022989"/>
    </source>
</evidence>
<comment type="similarity">
    <text evidence="2">Belongs to the SscA family.</text>
</comment>
<gene>
    <name evidence="7" type="primary">yjcZ</name>
    <name evidence="7" type="ORF">LCY76_11310</name>
</gene>
<name>A0A9X1XD30_9BACL</name>
<evidence type="ECO:0000313" key="8">
    <source>
        <dbReference type="Proteomes" id="UP001139011"/>
    </source>
</evidence>
<dbReference type="RefSeq" id="WP_248254654.1">
    <property type="nucleotide sequence ID" value="NZ_JAIWJX010000002.1"/>
</dbReference>
<proteinExistence type="inferred from homology"/>
<dbReference type="Pfam" id="PF09680">
    <property type="entry name" value="YjcZ_2"/>
    <property type="match status" value="1"/>
</dbReference>
<evidence type="ECO:0000256" key="1">
    <source>
        <dbReference type="ARBA" id="ARBA00004370"/>
    </source>
</evidence>
<comment type="subcellular location">
    <subcellularLocation>
        <location evidence="1">Membrane</location>
    </subcellularLocation>
</comment>
<comment type="caution">
    <text evidence="7">The sequence shown here is derived from an EMBL/GenBank/DDBJ whole genome shotgun (WGS) entry which is preliminary data.</text>
</comment>
<evidence type="ECO:0000256" key="6">
    <source>
        <dbReference type="SAM" id="Phobius"/>
    </source>
</evidence>
<dbReference type="GO" id="GO:0016020">
    <property type="term" value="C:membrane"/>
    <property type="evidence" value="ECO:0007669"/>
    <property type="project" value="UniProtKB-SubCell"/>
</dbReference>
<keyword evidence="5 6" id="KW-0472">Membrane</keyword>
<accession>A0A9X1XD30</accession>
<evidence type="ECO:0000256" key="2">
    <source>
        <dbReference type="ARBA" id="ARBA00010221"/>
    </source>
</evidence>
<protein>
    <submittedName>
        <fullName evidence="7">Sporulation protein YjcZ</fullName>
    </submittedName>
</protein>
<evidence type="ECO:0000313" key="7">
    <source>
        <dbReference type="EMBL" id="MCK6257183.1"/>
    </source>
</evidence>
<evidence type="ECO:0000256" key="3">
    <source>
        <dbReference type="ARBA" id="ARBA00022692"/>
    </source>
</evidence>
<organism evidence="7 8">
    <name type="scientific">Fictibacillus marinisediminis</name>
    <dbReference type="NCBI Taxonomy" id="2878389"/>
    <lineage>
        <taxon>Bacteria</taxon>
        <taxon>Bacillati</taxon>
        <taxon>Bacillota</taxon>
        <taxon>Bacilli</taxon>
        <taxon>Bacillales</taxon>
        <taxon>Fictibacillaceae</taxon>
        <taxon>Fictibacillus</taxon>
    </lineage>
</organism>
<dbReference type="AlphaFoldDB" id="A0A9X1XD30"/>
<dbReference type="EMBL" id="JAIWJX010000002">
    <property type="protein sequence ID" value="MCK6257183.1"/>
    <property type="molecule type" value="Genomic_DNA"/>
</dbReference>
<sequence length="84" mass="9265">MYDHHHLGHHYHLGHHGYDYGYGCGYGYGTGYDYGTGYGFGGGRHGYTLIIVLFILLIIIGCSCWSGFSGDECCESSSSSRRSK</sequence>
<dbReference type="Proteomes" id="UP001139011">
    <property type="component" value="Unassembled WGS sequence"/>
</dbReference>
<keyword evidence="8" id="KW-1185">Reference proteome</keyword>
<dbReference type="InterPro" id="IPR010070">
    <property type="entry name" value="YjcZ-like"/>
</dbReference>
<evidence type="ECO:0000256" key="5">
    <source>
        <dbReference type="ARBA" id="ARBA00023136"/>
    </source>
</evidence>